<keyword evidence="3" id="KW-0004">4Fe-4S</keyword>
<gene>
    <name evidence="4" type="ORF">FRACYDRAFT_144710</name>
</gene>
<comment type="pathway">
    <text evidence="1">Cofactor biosynthesis; iron-sulfur cluster biosynthesis.</text>
</comment>
<evidence type="ECO:0000313" key="4">
    <source>
        <dbReference type="EMBL" id="OEU08743.1"/>
    </source>
</evidence>
<reference evidence="4 5" key="1">
    <citation type="submission" date="2016-09" db="EMBL/GenBank/DDBJ databases">
        <title>Extensive genetic diversity and differential bi-allelic expression allows diatom success in the polar Southern Ocean.</title>
        <authorList>
            <consortium name="DOE Joint Genome Institute"/>
            <person name="Mock T."/>
            <person name="Otillar R.P."/>
            <person name="Strauss J."/>
            <person name="Dupont C."/>
            <person name="Frickenhaus S."/>
            <person name="Maumus F."/>
            <person name="Mcmullan M."/>
            <person name="Sanges R."/>
            <person name="Schmutz J."/>
            <person name="Toseland A."/>
            <person name="Valas R."/>
            <person name="Veluchamy A."/>
            <person name="Ward B.J."/>
            <person name="Allen A."/>
            <person name="Barry K."/>
            <person name="Falciatore A."/>
            <person name="Ferrante M."/>
            <person name="Fortunato A.E."/>
            <person name="Gloeckner G."/>
            <person name="Gruber A."/>
            <person name="Hipkin R."/>
            <person name="Janech M."/>
            <person name="Kroth P."/>
            <person name="Leese F."/>
            <person name="Lindquist E."/>
            <person name="Lyon B.R."/>
            <person name="Martin J."/>
            <person name="Mayer C."/>
            <person name="Parker M."/>
            <person name="Quesneville H."/>
            <person name="Raymond J."/>
            <person name="Uhlig C."/>
            <person name="Valentin K.U."/>
            <person name="Worden A.Z."/>
            <person name="Armbrust E.V."/>
            <person name="Bowler C."/>
            <person name="Green B."/>
            <person name="Moulton V."/>
            <person name="Van Oosterhout C."/>
            <person name="Grigoriev I."/>
        </authorList>
    </citation>
    <scope>NUCLEOTIDE SEQUENCE [LARGE SCALE GENOMIC DNA]</scope>
    <source>
        <strain evidence="4 5">CCMP1102</strain>
    </source>
</reference>
<proteinExistence type="inferred from homology"/>
<evidence type="ECO:0000256" key="3">
    <source>
        <dbReference type="ARBA" id="ARBA00022485"/>
    </source>
</evidence>
<dbReference type="EMBL" id="KV784379">
    <property type="protein sequence ID" value="OEU08743.1"/>
    <property type="molecule type" value="Genomic_DNA"/>
</dbReference>
<evidence type="ECO:0000313" key="5">
    <source>
        <dbReference type="Proteomes" id="UP000095751"/>
    </source>
</evidence>
<feature type="non-terminal residue" evidence="4">
    <location>
        <position position="1"/>
    </location>
</feature>
<keyword evidence="3" id="KW-0479">Metal-binding</keyword>
<sequence length="134" mass="14542">STLIVTESCLNRVETLLKQKRKKDDSGNNNADADDGYFLRVFVDAGGCSGYTYQFEIDNVLDTDDDDDEESEDIIVVSTSVSGEPRIVVDKTSLGFLEGSKVDYVIEMIKSAFVVADNPLSESACGCGSSFAMK</sequence>
<protein>
    <recommendedName>
        <fullName evidence="6">FeS cluster biogenesis domain-containing protein</fullName>
    </recommendedName>
</protein>
<dbReference type="InterPro" id="IPR035903">
    <property type="entry name" value="HesB-like_dom_sf"/>
</dbReference>
<organism evidence="4 5">
    <name type="scientific">Fragilariopsis cylindrus CCMP1102</name>
    <dbReference type="NCBI Taxonomy" id="635003"/>
    <lineage>
        <taxon>Eukaryota</taxon>
        <taxon>Sar</taxon>
        <taxon>Stramenopiles</taxon>
        <taxon>Ochrophyta</taxon>
        <taxon>Bacillariophyta</taxon>
        <taxon>Bacillariophyceae</taxon>
        <taxon>Bacillariophycidae</taxon>
        <taxon>Bacillariales</taxon>
        <taxon>Bacillariaceae</taxon>
        <taxon>Fragilariopsis</taxon>
    </lineage>
</organism>
<feature type="non-terminal residue" evidence="4">
    <location>
        <position position="134"/>
    </location>
</feature>
<dbReference type="PANTHER" id="PTHR43011">
    <property type="entry name" value="IRON-SULFUR CLUSTER ASSEMBLY 2 HOMOLOG, MITOCHONDRIAL"/>
    <property type="match status" value="1"/>
</dbReference>
<dbReference type="SUPFAM" id="SSF89360">
    <property type="entry name" value="HesB-like domain"/>
    <property type="match status" value="1"/>
</dbReference>
<dbReference type="Proteomes" id="UP000095751">
    <property type="component" value="Unassembled WGS sequence"/>
</dbReference>
<dbReference type="GO" id="GO:0005739">
    <property type="term" value="C:mitochondrion"/>
    <property type="evidence" value="ECO:0007669"/>
    <property type="project" value="TreeGrafter"/>
</dbReference>
<comment type="similarity">
    <text evidence="2">Belongs to the HesB/IscA family.</text>
</comment>
<dbReference type="KEGG" id="fcy:FRACYDRAFT_144710"/>
<evidence type="ECO:0000256" key="1">
    <source>
        <dbReference type="ARBA" id="ARBA00005151"/>
    </source>
</evidence>
<keyword evidence="3" id="KW-0408">Iron</keyword>
<evidence type="ECO:0000256" key="2">
    <source>
        <dbReference type="ARBA" id="ARBA00006718"/>
    </source>
</evidence>
<dbReference type="InParanoid" id="A0A1E7ET50"/>
<dbReference type="GO" id="GO:0016226">
    <property type="term" value="P:iron-sulfur cluster assembly"/>
    <property type="evidence" value="ECO:0007669"/>
    <property type="project" value="InterPro"/>
</dbReference>
<dbReference type="Gene3D" id="2.60.300.12">
    <property type="entry name" value="HesB-like domain"/>
    <property type="match status" value="1"/>
</dbReference>
<dbReference type="NCBIfam" id="TIGR00049">
    <property type="entry name" value="iron-sulfur cluster assembly accessory protein"/>
    <property type="match status" value="1"/>
</dbReference>
<dbReference type="PANTHER" id="PTHR43011:SF1">
    <property type="entry name" value="IRON-SULFUR CLUSTER ASSEMBLY 2 HOMOLOG, MITOCHONDRIAL"/>
    <property type="match status" value="1"/>
</dbReference>
<keyword evidence="5" id="KW-1185">Reference proteome</keyword>
<dbReference type="FunFam" id="2.60.300.12:FF:000013">
    <property type="entry name" value="Iron-sulfur assembly protein 2"/>
    <property type="match status" value="1"/>
</dbReference>
<name>A0A1E7ET50_9STRA</name>
<dbReference type="GO" id="GO:0005506">
    <property type="term" value="F:iron ion binding"/>
    <property type="evidence" value="ECO:0007669"/>
    <property type="project" value="TreeGrafter"/>
</dbReference>
<accession>A0A1E7ET50</accession>
<dbReference type="InterPro" id="IPR016092">
    <property type="entry name" value="ATAP"/>
</dbReference>
<keyword evidence="3" id="KW-0411">Iron-sulfur</keyword>
<evidence type="ECO:0008006" key="6">
    <source>
        <dbReference type="Google" id="ProtNLM"/>
    </source>
</evidence>
<dbReference type="AlphaFoldDB" id="A0A1E7ET50"/>
<dbReference type="FunCoup" id="A0A1E7ET50">
    <property type="interactions" value="96"/>
</dbReference>
<dbReference type="OrthoDB" id="1938621at2759"/>
<dbReference type="GO" id="GO:0051537">
    <property type="term" value="F:2 iron, 2 sulfur cluster binding"/>
    <property type="evidence" value="ECO:0007669"/>
    <property type="project" value="TreeGrafter"/>
</dbReference>
<dbReference type="GO" id="GO:0051539">
    <property type="term" value="F:4 iron, 4 sulfur cluster binding"/>
    <property type="evidence" value="ECO:0007669"/>
    <property type="project" value="TreeGrafter"/>
</dbReference>